<gene>
    <name evidence="12" type="ORF">AAY24_04700</name>
</gene>
<keyword evidence="2 9" id="KW-0812">Transmembrane</keyword>
<dbReference type="InterPro" id="IPR004089">
    <property type="entry name" value="MCPsignal_dom"/>
</dbReference>
<dbReference type="Gene3D" id="3.30.450.290">
    <property type="match status" value="1"/>
</dbReference>
<dbReference type="CDD" id="cd11386">
    <property type="entry name" value="MCP_signal"/>
    <property type="match status" value="1"/>
</dbReference>
<keyword evidence="3 9" id="KW-1133">Transmembrane helix</keyword>
<proteinExistence type="inferred from homology"/>
<dbReference type="SUPFAM" id="SSF58104">
    <property type="entry name" value="Methyl-accepting chemotaxis protein (MCP) signaling domain"/>
    <property type="match status" value="1"/>
</dbReference>
<dbReference type="PROSITE" id="PS50111">
    <property type="entry name" value="CHEMOTAXIS_TRANSDUC_2"/>
    <property type="match status" value="1"/>
</dbReference>
<dbReference type="PANTHER" id="PTHR32089">
    <property type="entry name" value="METHYL-ACCEPTING CHEMOTAXIS PROTEIN MCPB"/>
    <property type="match status" value="1"/>
</dbReference>
<dbReference type="SMART" id="SM00304">
    <property type="entry name" value="HAMP"/>
    <property type="match status" value="1"/>
</dbReference>
<reference evidence="12 13" key="1">
    <citation type="journal article" date="2015" name="Genome Announc.">
        <title>Complete Genome Sequence of Sedimenticola thiotaurini Strain SIP-G1, a Polyphosphate- and Polyhydroxyalkanoate-Accumulating Sulfur-Oxidizing Gammaproteobacterium Isolated from Salt Marsh Sediments.</title>
        <authorList>
            <person name="Flood B.E."/>
            <person name="Jones D.S."/>
            <person name="Bailey J.V."/>
        </authorList>
    </citation>
    <scope>NUCLEOTIDE SEQUENCE [LARGE SCALE GENOMIC DNA]</scope>
    <source>
        <strain evidence="12 13">SIP-G1</strain>
    </source>
</reference>
<evidence type="ECO:0000256" key="5">
    <source>
        <dbReference type="ARBA" id="ARBA00023224"/>
    </source>
</evidence>
<feature type="transmembrane region" description="Helical" evidence="9">
    <location>
        <begin position="20"/>
        <end position="38"/>
    </location>
</feature>
<dbReference type="PANTHER" id="PTHR32089:SF119">
    <property type="entry name" value="METHYL-ACCEPTING CHEMOTAXIS PROTEIN CTPL"/>
    <property type="match status" value="1"/>
</dbReference>
<dbReference type="Pfam" id="PF00672">
    <property type="entry name" value="HAMP"/>
    <property type="match status" value="1"/>
</dbReference>
<accession>A0A0F7JVZ6</accession>
<evidence type="ECO:0000259" key="10">
    <source>
        <dbReference type="PROSITE" id="PS50111"/>
    </source>
</evidence>
<dbReference type="GO" id="GO:0007165">
    <property type="term" value="P:signal transduction"/>
    <property type="evidence" value="ECO:0007669"/>
    <property type="project" value="UniProtKB-KW"/>
</dbReference>
<evidence type="ECO:0000256" key="7">
    <source>
        <dbReference type="PROSITE-ProRule" id="PRU00284"/>
    </source>
</evidence>
<dbReference type="RefSeq" id="WP_046858708.1">
    <property type="nucleotide sequence ID" value="NZ_CP011412.1"/>
</dbReference>
<sequence length="542" mass="59003">MKKASNNRASGLSISTKIDLALVVLFLIILIVSALYQFNSQRDLVEHMVMDQTETLADSYFDNVNTLMLTGGMANKEIPRKKVIAREDVLDARIIRGKAIIDTYGAGTEQNEIRDDLDKRALAGEKIDELYRDENGRVLTVILPMFAKKDYRGTNCLLCHPVPENEVLGAVRVDYSLKILDDKVLKELWTNIGLNSALLIGGLIIISFILKKLVVARLRRVTELVRTIERESDLGLRASDHSSDELGRLAQAINLMMEKFSSIINHVNNSTQQLAEESTHLTDITTQSIEGVRRQQMESQQVATAMTEMEANSNEVASSAANASDAANHADTEAAEGGKVVSSAIASINALASEVNQAFDVIRQLEADSDGIGKVVEVITNIAEQTNLLALNAAIEAARAGEQGRGFAVVADEVRTLATRTHQATQEIQGMIEGLQQQSQNAANMMSQSQQRVEATVAEAGHVGESLNKITHSINTISQMNEHIATAAQQQSMVAGEISRNITAISDVTGQTADHSEQIAQTSKQLAGLASELREEMAQFKV</sequence>
<evidence type="ECO:0000256" key="8">
    <source>
        <dbReference type="SAM" id="MobiDB-lite"/>
    </source>
</evidence>
<dbReference type="EMBL" id="CP011412">
    <property type="protein sequence ID" value="AKH19772.1"/>
    <property type="molecule type" value="Genomic_DNA"/>
</dbReference>
<evidence type="ECO:0000313" key="13">
    <source>
        <dbReference type="Proteomes" id="UP000034410"/>
    </source>
</evidence>
<protein>
    <recommendedName>
        <fullName evidence="14">Methyl-accepting chemotaxis protein</fullName>
    </recommendedName>
</protein>
<dbReference type="InterPro" id="IPR004090">
    <property type="entry name" value="Chemotax_Me-accpt_rcpt"/>
</dbReference>
<comment type="similarity">
    <text evidence="6">Belongs to the methyl-accepting chemotaxis (MCP) protein family.</text>
</comment>
<keyword evidence="13" id="KW-1185">Reference proteome</keyword>
<dbReference type="PRINTS" id="PR00260">
    <property type="entry name" value="CHEMTRNSDUCR"/>
</dbReference>
<dbReference type="PATRIC" id="fig|1543721.4.peg.986"/>
<feature type="region of interest" description="Disordered" evidence="8">
    <location>
        <begin position="310"/>
        <end position="331"/>
    </location>
</feature>
<dbReference type="PROSITE" id="PS50885">
    <property type="entry name" value="HAMP"/>
    <property type="match status" value="1"/>
</dbReference>
<dbReference type="Proteomes" id="UP000034410">
    <property type="component" value="Chromosome"/>
</dbReference>
<evidence type="ECO:0000313" key="12">
    <source>
        <dbReference type="EMBL" id="AKH19772.1"/>
    </source>
</evidence>
<dbReference type="GO" id="GO:0016020">
    <property type="term" value="C:membrane"/>
    <property type="evidence" value="ECO:0007669"/>
    <property type="project" value="UniProtKB-SubCell"/>
</dbReference>
<feature type="compositionally biased region" description="Low complexity" evidence="8">
    <location>
        <begin position="311"/>
        <end position="329"/>
    </location>
</feature>
<evidence type="ECO:0000256" key="3">
    <source>
        <dbReference type="ARBA" id="ARBA00022989"/>
    </source>
</evidence>
<evidence type="ECO:0000256" key="9">
    <source>
        <dbReference type="SAM" id="Phobius"/>
    </source>
</evidence>
<dbReference type="OrthoDB" id="2489132at2"/>
<dbReference type="InterPro" id="IPR003660">
    <property type="entry name" value="HAMP_dom"/>
</dbReference>
<name>A0A0F7JVZ6_9GAMM</name>
<keyword evidence="5 7" id="KW-0807">Transducer</keyword>
<feature type="transmembrane region" description="Helical" evidence="9">
    <location>
        <begin position="188"/>
        <end position="210"/>
    </location>
</feature>
<dbReference type="Pfam" id="PF00015">
    <property type="entry name" value="MCPsignal"/>
    <property type="match status" value="1"/>
</dbReference>
<dbReference type="AlphaFoldDB" id="A0A0F7JVZ6"/>
<feature type="domain" description="Methyl-accepting transducer" evidence="10">
    <location>
        <begin position="270"/>
        <end position="506"/>
    </location>
</feature>
<comment type="subcellular location">
    <subcellularLocation>
        <location evidence="1">Membrane</location>
        <topology evidence="1">Multi-pass membrane protein</topology>
    </subcellularLocation>
</comment>
<evidence type="ECO:0008006" key="14">
    <source>
        <dbReference type="Google" id="ProtNLM"/>
    </source>
</evidence>
<keyword evidence="4 9" id="KW-0472">Membrane</keyword>
<evidence type="ECO:0000256" key="6">
    <source>
        <dbReference type="ARBA" id="ARBA00029447"/>
    </source>
</evidence>
<evidence type="ECO:0000259" key="11">
    <source>
        <dbReference type="PROSITE" id="PS50885"/>
    </source>
</evidence>
<dbReference type="KEGG" id="seds:AAY24_04700"/>
<evidence type="ECO:0000256" key="4">
    <source>
        <dbReference type="ARBA" id="ARBA00023136"/>
    </source>
</evidence>
<dbReference type="CDD" id="cd06225">
    <property type="entry name" value="HAMP"/>
    <property type="match status" value="1"/>
</dbReference>
<dbReference type="Gene3D" id="1.10.287.950">
    <property type="entry name" value="Methyl-accepting chemotaxis protein"/>
    <property type="match status" value="1"/>
</dbReference>
<dbReference type="SMART" id="SM00283">
    <property type="entry name" value="MA"/>
    <property type="match status" value="1"/>
</dbReference>
<evidence type="ECO:0000256" key="2">
    <source>
        <dbReference type="ARBA" id="ARBA00022692"/>
    </source>
</evidence>
<dbReference type="GO" id="GO:0004888">
    <property type="term" value="F:transmembrane signaling receptor activity"/>
    <property type="evidence" value="ECO:0007669"/>
    <property type="project" value="InterPro"/>
</dbReference>
<evidence type="ECO:0000256" key="1">
    <source>
        <dbReference type="ARBA" id="ARBA00004141"/>
    </source>
</evidence>
<dbReference type="FunFam" id="1.10.287.950:FF:000001">
    <property type="entry name" value="Methyl-accepting chemotaxis sensory transducer"/>
    <property type="match status" value="1"/>
</dbReference>
<feature type="domain" description="HAMP" evidence="11">
    <location>
        <begin position="212"/>
        <end position="265"/>
    </location>
</feature>
<organism evidence="12 13">
    <name type="scientific">Sedimenticola thiotaurini</name>
    <dbReference type="NCBI Taxonomy" id="1543721"/>
    <lineage>
        <taxon>Bacteria</taxon>
        <taxon>Pseudomonadati</taxon>
        <taxon>Pseudomonadota</taxon>
        <taxon>Gammaproteobacteria</taxon>
        <taxon>Chromatiales</taxon>
        <taxon>Sedimenticolaceae</taxon>
        <taxon>Sedimenticola</taxon>
    </lineage>
</organism>
<dbReference type="GO" id="GO:0006935">
    <property type="term" value="P:chemotaxis"/>
    <property type="evidence" value="ECO:0007669"/>
    <property type="project" value="InterPro"/>
</dbReference>